<accession>Q6MRR1</accession>
<dbReference type="HOGENOM" id="CLU_914194_0_0_7"/>
<evidence type="ECO:0000256" key="1">
    <source>
        <dbReference type="SAM" id="SignalP"/>
    </source>
</evidence>
<evidence type="ECO:0000313" key="3">
    <source>
        <dbReference type="Proteomes" id="UP000008080"/>
    </source>
</evidence>
<keyword evidence="3" id="KW-1185">Reference proteome</keyword>
<sequence>MMTLIRLAAVILSVVFSASVSMADCRDCTTVDFEKNIQLNLLTPMLHMSLKEKITYVQSFGIDVYAVKDPENLPITVPYLPYATEDIIPAKFIKLFSEGAIGQYMTETNYAYTVKKPTILLIESVDDWTVIHEFAHYLFDRARLMEDDTRESLHLMHSEDAQEDFFDAKESFRNLGGYRDEEHKKRTIQSFVLYAKMQIFFERSASLEETTIEKLLRNYHVTHKPHGFTHKDTERSDRYVYNTSFKAQEALRLILEDCVDLAKTLTAQDQNLLSELKNVCHQAKELKKDGVKVYESTGLKKSLTPAY</sequence>
<evidence type="ECO:0008006" key="4">
    <source>
        <dbReference type="Google" id="ProtNLM"/>
    </source>
</evidence>
<dbReference type="STRING" id="264462.Bd0011"/>
<feature type="chain" id="PRO_5004276827" description="IrrE N-terminal-like domain-containing protein" evidence="1">
    <location>
        <begin position="24"/>
        <end position="307"/>
    </location>
</feature>
<dbReference type="Proteomes" id="UP000008080">
    <property type="component" value="Chromosome"/>
</dbReference>
<reference evidence="2 3" key="1">
    <citation type="journal article" date="2004" name="Science">
        <title>A predator unmasked: life cycle of Bdellovibrio bacteriovorus from a genomic perspective.</title>
        <authorList>
            <person name="Rendulic S."/>
            <person name="Jagtap P."/>
            <person name="Rosinus A."/>
            <person name="Eppinger M."/>
            <person name="Baar C."/>
            <person name="Lanz C."/>
            <person name="Keller H."/>
            <person name="Lambert C."/>
            <person name="Evans K.J."/>
            <person name="Goesmann A."/>
            <person name="Meyer F."/>
            <person name="Sockett R.E."/>
            <person name="Schuster S.C."/>
        </authorList>
    </citation>
    <scope>NUCLEOTIDE SEQUENCE [LARGE SCALE GENOMIC DNA]</scope>
    <source>
        <strain evidence="3">ATCC 15356 / DSM 50701 / NCIMB 9529 / HD100</strain>
    </source>
</reference>
<keyword evidence="1" id="KW-0732">Signal</keyword>
<feature type="signal peptide" evidence="1">
    <location>
        <begin position="1"/>
        <end position="23"/>
    </location>
</feature>
<dbReference type="EMBL" id="BX842646">
    <property type="protein sequence ID" value="CAE77695.1"/>
    <property type="molecule type" value="Genomic_DNA"/>
</dbReference>
<protein>
    <recommendedName>
        <fullName evidence="4">IrrE N-terminal-like domain-containing protein</fullName>
    </recommendedName>
</protein>
<evidence type="ECO:0000313" key="2">
    <source>
        <dbReference type="EMBL" id="CAE77695.1"/>
    </source>
</evidence>
<dbReference type="AlphaFoldDB" id="Q6MRR1"/>
<proteinExistence type="predicted"/>
<name>Q6MRR1_BDEBA</name>
<gene>
    <name evidence="2" type="ordered locus">Bd0011</name>
</gene>
<dbReference type="KEGG" id="bba:Bd0011"/>
<organism evidence="2 3">
    <name type="scientific">Bdellovibrio bacteriovorus (strain ATCC 15356 / DSM 50701 / NCIMB 9529 / HD100)</name>
    <dbReference type="NCBI Taxonomy" id="264462"/>
    <lineage>
        <taxon>Bacteria</taxon>
        <taxon>Pseudomonadati</taxon>
        <taxon>Bdellovibrionota</taxon>
        <taxon>Bdellovibrionia</taxon>
        <taxon>Bdellovibrionales</taxon>
        <taxon>Pseudobdellovibrionaceae</taxon>
        <taxon>Bdellovibrio</taxon>
    </lineage>
</organism>